<dbReference type="SUPFAM" id="SSF56104">
    <property type="entry name" value="SAICAR synthase-like"/>
    <property type="match status" value="1"/>
</dbReference>
<dbReference type="Gene3D" id="3.30.810.10">
    <property type="entry name" value="2-Layer Sandwich"/>
    <property type="match status" value="1"/>
</dbReference>
<accession>A0A9J6D859</accession>
<dbReference type="Pfam" id="PF01504">
    <property type="entry name" value="PIP5K"/>
    <property type="match status" value="1"/>
</dbReference>
<dbReference type="GO" id="GO:0016309">
    <property type="term" value="F:1-phosphatidylinositol-5-phosphate 4-kinase activity"/>
    <property type="evidence" value="ECO:0007669"/>
    <property type="project" value="TreeGrafter"/>
</dbReference>
<name>A0A9J6D859_RHIMP</name>
<protein>
    <recommendedName>
        <fullName evidence="2">PIPK domain-containing protein</fullName>
    </recommendedName>
</protein>
<proteinExistence type="predicted"/>
<keyword evidence="1" id="KW-0547">Nucleotide-binding</keyword>
<dbReference type="EMBL" id="JABSTU010000011">
    <property type="protein sequence ID" value="KAH8010241.1"/>
    <property type="molecule type" value="Genomic_DNA"/>
</dbReference>
<dbReference type="PANTHER" id="PTHR23086:SF8">
    <property type="entry name" value="PHOSPHATIDYLINOSITOL 5-PHOSPHATE 4-KINASE, ISOFORM A"/>
    <property type="match status" value="1"/>
</dbReference>
<dbReference type="GO" id="GO:0046854">
    <property type="term" value="P:phosphatidylinositol phosphate biosynthetic process"/>
    <property type="evidence" value="ECO:0007669"/>
    <property type="project" value="TreeGrafter"/>
</dbReference>
<keyword evidence="4" id="KW-1185">Reference proteome</keyword>
<dbReference type="PANTHER" id="PTHR23086">
    <property type="entry name" value="PHOSPHATIDYLINOSITOL-4-PHOSPHATE 5-KINASE"/>
    <property type="match status" value="1"/>
</dbReference>
<dbReference type="InterPro" id="IPR027483">
    <property type="entry name" value="PInositol-4-P-4/5-kinase_C_sf"/>
</dbReference>
<gene>
    <name evidence="3" type="ORF">HPB51_026293</name>
</gene>
<dbReference type="GO" id="GO:0005886">
    <property type="term" value="C:plasma membrane"/>
    <property type="evidence" value="ECO:0007669"/>
    <property type="project" value="TreeGrafter"/>
</dbReference>
<evidence type="ECO:0000313" key="3">
    <source>
        <dbReference type="EMBL" id="KAH8010241.1"/>
    </source>
</evidence>
<dbReference type="AlphaFoldDB" id="A0A9J6D859"/>
<dbReference type="VEuPathDB" id="VectorBase:LOC119178444"/>
<dbReference type="GO" id="GO:0005524">
    <property type="term" value="F:ATP binding"/>
    <property type="evidence" value="ECO:0007669"/>
    <property type="project" value="UniProtKB-UniRule"/>
</dbReference>
<keyword evidence="1" id="KW-0067">ATP-binding</keyword>
<feature type="domain" description="PIPK" evidence="2">
    <location>
        <begin position="1"/>
        <end position="175"/>
    </location>
</feature>
<dbReference type="PROSITE" id="PS51455">
    <property type="entry name" value="PIPK"/>
    <property type="match status" value="1"/>
</dbReference>
<sequence>MDYIPVLSVSAHHALADGSHAPQAAEVSISTSGLPAYSPTWDHGQCNMTSRPSECRADHQEAACVKEESDMDRPDGDQLAQISEVMPSYAPGVCGVMCSCVSSNFDLASIVASERGAGKKEVYFMALVDVLTHYGVKKRTAQAAKTMKHGAGAEISTVHPEQYAKRFLDFISKAID</sequence>
<evidence type="ECO:0000259" key="2">
    <source>
        <dbReference type="PROSITE" id="PS51455"/>
    </source>
</evidence>
<dbReference type="GO" id="GO:0016308">
    <property type="term" value="F:1-phosphatidylinositol-4-phosphate 5-kinase activity"/>
    <property type="evidence" value="ECO:0007669"/>
    <property type="project" value="TreeGrafter"/>
</dbReference>
<comment type="caution">
    <text evidence="3">The sequence shown here is derived from an EMBL/GenBank/DDBJ whole genome shotgun (WGS) entry which is preliminary data.</text>
</comment>
<dbReference type="InterPro" id="IPR002498">
    <property type="entry name" value="PInositol-4-P-4/5-kinase_core"/>
</dbReference>
<reference evidence="3" key="1">
    <citation type="journal article" date="2020" name="Cell">
        <title>Large-Scale Comparative Analyses of Tick Genomes Elucidate Their Genetic Diversity and Vector Capacities.</title>
        <authorList>
            <consortium name="Tick Genome and Microbiome Consortium (TIGMIC)"/>
            <person name="Jia N."/>
            <person name="Wang J."/>
            <person name="Shi W."/>
            <person name="Du L."/>
            <person name="Sun Y."/>
            <person name="Zhan W."/>
            <person name="Jiang J.F."/>
            <person name="Wang Q."/>
            <person name="Zhang B."/>
            <person name="Ji P."/>
            <person name="Bell-Sakyi L."/>
            <person name="Cui X.M."/>
            <person name="Yuan T.T."/>
            <person name="Jiang B.G."/>
            <person name="Yang W.F."/>
            <person name="Lam T.T."/>
            <person name="Chang Q.C."/>
            <person name="Ding S.J."/>
            <person name="Wang X.J."/>
            <person name="Zhu J.G."/>
            <person name="Ruan X.D."/>
            <person name="Zhao L."/>
            <person name="Wei J.T."/>
            <person name="Ye R.Z."/>
            <person name="Que T.C."/>
            <person name="Du C.H."/>
            <person name="Zhou Y.H."/>
            <person name="Cheng J.X."/>
            <person name="Dai P.F."/>
            <person name="Guo W.B."/>
            <person name="Han X.H."/>
            <person name="Huang E.J."/>
            <person name="Li L.F."/>
            <person name="Wei W."/>
            <person name="Gao Y.C."/>
            <person name="Liu J.Z."/>
            <person name="Shao H.Z."/>
            <person name="Wang X."/>
            <person name="Wang C.C."/>
            <person name="Yang T.C."/>
            <person name="Huo Q.B."/>
            <person name="Li W."/>
            <person name="Chen H.Y."/>
            <person name="Chen S.E."/>
            <person name="Zhou L.G."/>
            <person name="Ni X.B."/>
            <person name="Tian J.H."/>
            <person name="Sheng Y."/>
            <person name="Liu T."/>
            <person name="Pan Y.S."/>
            <person name="Xia L.Y."/>
            <person name="Li J."/>
            <person name="Zhao F."/>
            <person name="Cao W.C."/>
        </authorList>
    </citation>
    <scope>NUCLEOTIDE SEQUENCE</scope>
    <source>
        <strain evidence="3">Rmic-2018</strain>
    </source>
</reference>
<keyword evidence="1" id="KW-0808">Transferase</keyword>
<evidence type="ECO:0000256" key="1">
    <source>
        <dbReference type="PROSITE-ProRule" id="PRU00781"/>
    </source>
</evidence>
<keyword evidence="1" id="KW-0418">Kinase</keyword>
<dbReference type="InterPro" id="IPR023610">
    <property type="entry name" value="PInositol-4/5-P-5/4-kinase"/>
</dbReference>
<evidence type="ECO:0000313" key="4">
    <source>
        <dbReference type="Proteomes" id="UP000821866"/>
    </source>
</evidence>
<dbReference type="Proteomes" id="UP000821866">
    <property type="component" value="Chromosome 9"/>
</dbReference>
<organism evidence="3 4">
    <name type="scientific">Rhipicephalus microplus</name>
    <name type="common">Cattle tick</name>
    <name type="synonym">Boophilus microplus</name>
    <dbReference type="NCBI Taxonomy" id="6941"/>
    <lineage>
        <taxon>Eukaryota</taxon>
        <taxon>Metazoa</taxon>
        <taxon>Ecdysozoa</taxon>
        <taxon>Arthropoda</taxon>
        <taxon>Chelicerata</taxon>
        <taxon>Arachnida</taxon>
        <taxon>Acari</taxon>
        <taxon>Parasitiformes</taxon>
        <taxon>Ixodida</taxon>
        <taxon>Ixodoidea</taxon>
        <taxon>Ixodidae</taxon>
        <taxon>Rhipicephalinae</taxon>
        <taxon>Rhipicephalus</taxon>
        <taxon>Boophilus</taxon>
    </lineage>
</organism>
<reference evidence="3" key="2">
    <citation type="submission" date="2021-09" db="EMBL/GenBank/DDBJ databases">
        <authorList>
            <person name="Jia N."/>
            <person name="Wang J."/>
            <person name="Shi W."/>
            <person name="Du L."/>
            <person name="Sun Y."/>
            <person name="Zhan W."/>
            <person name="Jiang J."/>
            <person name="Wang Q."/>
            <person name="Zhang B."/>
            <person name="Ji P."/>
            <person name="Sakyi L.B."/>
            <person name="Cui X."/>
            <person name="Yuan T."/>
            <person name="Jiang B."/>
            <person name="Yang W."/>
            <person name="Lam T.T.-Y."/>
            <person name="Chang Q."/>
            <person name="Ding S."/>
            <person name="Wang X."/>
            <person name="Zhu J."/>
            <person name="Ruan X."/>
            <person name="Zhao L."/>
            <person name="Wei J."/>
            <person name="Que T."/>
            <person name="Du C."/>
            <person name="Cheng J."/>
            <person name="Dai P."/>
            <person name="Han X."/>
            <person name="Huang E."/>
            <person name="Gao Y."/>
            <person name="Liu J."/>
            <person name="Shao H."/>
            <person name="Ye R."/>
            <person name="Li L."/>
            <person name="Wei W."/>
            <person name="Wang X."/>
            <person name="Wang C."/>
            <person name="Huo Q."/>
            <person name="Li W."/>
            <person name="Guo W."/>
            <person name="Chen H."/>
            <person name="Chen S."/>
            <person name="Zhou L."/>
            <person name="Zhou L."/>
            <person name="Ni X."/>
            <person name="Tian J."/>
            <person name="Zhou Y."/>
            <person name="Sheng Y."/>
            <person name="Liu T."/>
            <person name="Pan Y."/>
            <person name="Xia L."/>
            <person name="Li J."/>
            <person name="Zhao F."/>
            <person name="Cao W."/>
        </authorList>
    </citation>
    <scope>NUCLEOTIDE SEQUENCE</scope>
    <source>
        <strain evidence="3">Rmic-2018</strain>
        <tissue evidence="3">Larvae</tissue>
    </source>
</reference>